<name>A0AAE3E1A5_9FIRM</name>
<reference evidence="1 2" key="1">
    <citation type="submission" date="2021-10" db="EMBL/GenBank/DDBJ databases">
        <title>Anaerobic single-cell dispensing facilitates the cultivation of human gut bacteria.</title>
        <authorList>
            <person name="Afrizal A."/>
        </authorList>
    </citation>
    <scope>NUCLEOTIDE SEQUENCE [LARGE SCALE GENOMIC DNA]</scope>
    <source>
        <strain evidence="1 2">CLA-AA-H232</strain>
    </source>
</reference>
<dbReference type="EMBL" id="JAJEQM010000023">
    <property type="protein sequence ID" value="MCC2211684.1"/>
    <property type="molecule type" value="Genomic_DNA"/>
</dbReference>
<organism evidence="1 2">
    <name type="scientific">Hominilimicola fabiformis</name>
    <dbReference type="NCBI Taxonomy" id="2885356"/>
    <lineage>
        <taxon>Bacteria</taxon>
        <taxon>Bacillati</taxon>
        <taxon>Bacillota</taxon>
        <taxon>Clostridia</taxon>
        <taxon>Eubacteriales</taxon>
        <taxon>Oscillospiraceae</taxon>
        <taxon>Hominilimicola</taxon>
    </lineage>
</organism>
<gene>
    <name evidence="1" type="ORF">LKE05_12925</name>
</gene>
<sequence length="145" mass="16375">MNTENHSNKYDDIINLPHHKSITHSHMSMIDRAAQFSPFAALPCYGDAVKETARITDAKIELDESEKALINEKLLMIAEHLDNKPLVSITYFNPDTKKKGGEYLTITGTVKKLDVYNNQIKMTDGTTVKFDDIISVESDLFTELL</sequence>
<dbReference type="Proteomes" id="UP001198242">
    <property type="component" value="Unassembled WGS sequence"/>
</dbReference>
<accession>A0AAE3E1A5</accession>
<evidence type="ECO:0000313" key="2">
    <source>
        <dbReference type="Proteomes" id="UP001198242"/>
    </source>
</evidence>
<evidence type="ECO:0000313" key="1">
    <source>
        <dbReference type="EMBL" id="MCC2211684.1"/>
    </source>
</evidence>
<keyword evidence="2" id="KW-1185">Reference proteome</keyword>
<dbReference type="AlphaFoldDB" id="A0AAE3E1A5"/>
<proteinExistence type="predicted"/>
<dbReference type="RefSeq" id="WP_308457117.1">
    <property type="nucleotide sequence ID" value="NZ_JAJEQM010000023.1"/>
</dbReference>
<comment type="caution">
    <text evidence="1">The sequence shown here is derived from an EMBL/GenBank/DDBJ whole genome shotgun (WGS) entry which is preliminary data.</text>
</comment>
<protein>
    <submittedName>
        <fullName evidence="1">YolD-like family protein</fullName>
    </submittedName>
</protein>